<keyword evidence="1" id="KW-0732">Signal</keyword>
<keyword evidence="4" id="KW-1185">Reference proteome</keyword>
<dbReference type="EMBL" id="JACAZI010000010">
    <property type="protein sequence ID" value="KAF7349847.1"/>
    <property type="molecule type" value="Genomic_DNA"/>
</dbReference>
<organism evidence="3 4">
    <name type="scientific">Mycena venus</name>
    <dbReference type="NCBI Taxonomy" id="2733690"/>
    <lineage>
        <taxon>Eukaryota</taxon>
        <taxon>Fungi</taxon>
        <taxon>Dikarya</taxon>
        <taxon>Basidiomycota</taxon>
        <taxon>Agaricomycotina</taxon>
        <taxon>Agaricomycetes</taxon>
        <taxon>Agaricomycetidae</taxon>
        <taxon>Agaricales</taxon>
        <taxon>Marasmiineae</taxon>
        <taxon>Mycenaceae</taxon>
        <taxon>Mycena</taxon>
    </lineage>
</organism>
<reference evidence="3" key="1">
    <citation type="submission" date="2020-05" db="EMBL/GenBank/DDBJ databases">
        <title>Mycena genomes resolve the evolution of fungal bioluminescence.</title>
        <authorList>
            <person name="Tsai I.J."/>
        </authorList>
    </citation>
    <scope>NUCLEOTIDE SEQUENCE</scope>
    <source>
        <strain evidence="3">CCC161011</strain>
    </source>
</reference>
<proteinExistence type="predicted"/>
<dbReference type="Proteomes" id="UP000620124">
    <property type="component" value="Unassembled WGS sequence"/>
</dbReference>
<dbReference type="OrthoDB" id="408631at2759"/>
<evidence type="ECO:0000313" key="4">
    <source>
        <dbReference type="Proteomes" id="UP000620124"/>
    </source>
</evidence>
<dbReference type="AlphaFoldDB" id="A0A8H6XZC3"/>
<evidence type="ECO:0000256" key="1">
    <source>
        <dbReference type="SAM" id="SignalP"/>
    </source>
</evidence>
<accession>A0A8H6XZC3</accession>
<feature type="chain" id="PRO_5034462485" evidence="1">
    <location>
        <begin position="17"/>
        <end position="565"/>
    </location>
</feature>
<name>A0A8H6XZC3_9AGAR</name>
<dbReference type="SUPFAM" id="SSF53474">
    <property type="entry name" value="alpha/beta-Hydrolases"/>
    <property type="match status" value="1"/>
</dbReference>
<evidence type="ECO:0000259" key="2">
    <source>
        <dbReference type="Pfam" id="PF00135"/>
    </source>
</evidence>
<comment type="caution">
    <text evidence="3">The sequence shown here is derived from an EMBL/GenBank/DDBJ whole genome shotgun (WGS) entry which is preliminary data.</text>
</comment>
<sequence>MRFYLVLTIAAQAAYAASIPRQIASVSVSTSSGVLQGTETNGLLTFKGVRFGQAPTGSLRWAAPVAFTSTESQDATTLGPACIQQFPFAVAAISEKLFNTPPAPESEDCLFLNVWAPASTGQALPVVIWIYGGVSTRDADSVSNKLTIFACRSLAFGTAWNAEYDGSSLASNQSVVVVSFNYRTNVFGFPESPDLSLAGNINNLGFLDQELAFQWVQTNIAKFGGDPGKVTIMNHKGQSAGAISVAAAYVRHAAGTAPFQGAIMLSGTVEAESPTPSFTSFNAMASAVGCNQSPGAARLECLRAVPASTIRTFTNSAFSGIWGGLVDNVTLFSDPLLRIRNGETSKVPFMIGNAENDGSLFALNQNNLTTFLNNTFGTLITPDQVRALYASGLSDNAIISEVIKDFTFLCPAELWGAAAVSAGTTNVYRYAYGAVFSDLQLFENAGAWHSSERSFFAVIFTFSYIVDLCYTAVFEIFGTYPSDATDVEKTLSLTMQNIVANFARNPTAAPAPNWPEYVPGNTTKTLAKLAYSSNVVLSDVVQTAGSDSLDSPCDTLWNKLLDVRL</sequence>
<dbReference type="InterPro" id="IPR002018">
    <property type="entry name" value="CarbesteraseB"/>
</dbReference>
<gene>
    <name evidence="3" type="ORF">MVEN_01285200</name>
</gene>
<evidence type="ECO:0000313" key="3">
    <source>
        <dbReference type="EMBL" id="KAF7349847.1"/>
    </source>
</evidence>
<dbReference type="GO" id="GO:0016787">
    <property type="term" value="F:hydrolase activity"/>
    <property type="evidence" value="ECO:0007669"/>
    <property type="project" value="UniProtKB-KW"/>
</dbReference>
<feature type="domain" description="Carboxylesterase type B" evidence="2">
    <location>
        <begin position="26"/>
        <end position="529"/>
    </location>
</feature>
<feature type="signal peptide" evidence="1">
    <location>
        <begin position="1"/>
        <end position="16"/>
    </location>
</feature>
<dbReference type="InterPro" id="IPR029058">
    <property type="entry name" value="AB_hydrolase_fold"/>
</dbReference>
<keyword evidence="3" id="KW-0378">Hydrolase</keyword>
<dbReference type="Pfam" id="PF00135">
    <property type="entry name" value="COesterase"/>
    <property type="match status" value="1"/>
</dbReference>
<dbReference type="PROSITE" id="PS00941">
    <property type="entry name" value="CARBOXYLESTERASE_B_2"/>
    <property type="match status" value="1"/>
</dbReference>
<dbReference type="InterPro" id="IPR019819">
    <property type="entry name" value="Carboxylesterase_B_CS"/>
</dbReference>
<dbReference type="PANTHER" id="PTHR11559">
    <property type="entry name" value="CARBOXYLESTERASE"/>
    <property type="match status" value="1"/>
</dbReference>
<dbReference type="Gene3D" id="3.40.50.1820">
    <property type="entry name" value="alpha/beta hydrolase"/>
    <property type="match status" value="1"/>
</dbReference>
<dbReference type="InterPro" id="IPR050309">
    <property type="entry name" value="Type-B_Carboxylest/Lipase"/>
</dbReference>
<protein>
    <submittedName>
        <fullName evidence="3">Carboxylic ester hydrolase</fullName>
    </submittedName>
</protein>